<organism evidence="1 2">
    <name type="scientific">Platanthera guangdongensis</name>
    <dbReference type="NCBI Taxonomy" id="2320717"/>
    <lineage>
        <taxon>Eukaryota</taxon>
        <taxon>Viridiplantae</taxon>
        <taxon>Streptophyta</taxon>
        <taxon>Embryophyta</taxon>
        <taxon>Tracheophyta</taxon>
        <taxon>Spermatophyta</taxon>
        <taxon>Magnoliopsida</taxon>
        <taxon>Liliopsida</taxon>
        <taxon>Asparagales</taxon>
        <taxon>Orchidaceae</taxon>
        <taxon>Orchidoideae</taxon>
        <taxon>Orchideae</taxon>
        <taxon>Orchidinae</taxon>
        <taxon>Platanthera</taxon>
    </lineage>
</organism>
<dbReference type="Proteomes" id="UP001412067">
    <property type="component" value="Unassembled WGS sequence"/>
</dbReference>
<comment type="caution">
    <text evidence="1">The sequence shown here is derived from an EMBL/GenBank/DDBJ whole genome shotgun (WGS) entry which is preliminary data.</text>
</comment>
<sequence length="61" mass="6810">MPCDGWGVTARVGSVGKLNPNWAGPFIIREALKSGAYCLQTYEGENMPHTWSGDDLKWFYS</sequence>
<accession>A0ABR2MZX3</accession>
<proteinExistence type="predicted"/>
<evidence type="ECO:0000313" key="2">
    <source>
        <dbReference type="Proteomes" id="UP001412067"/>
    </source>
</evidence>
<gene>
    <name evidence="1" type="ORF">KSP40_PGU001347</name>
</gene>
<evidence type="ECO:0008006" key="3">
    <source>
        <dbReference type="Google" id="ProtNLM"/>
    </source>
</evidence>
<protein>
    <recommendedName>
        <fullName evidence="3">Ribulose-1,5-bisphosphate carboxylase/oxygenase large subunit</fullName>
    </recommendedName>
</protein>
<name>A0ABR2MZX3_9ASPA</name>
<keyword evidence="2" id="KW-1185">Reference proteome</keyword>
<evidence type="ECO:0000313" key="1">
    <source>
        <dbReference type="EMBL" id="KAK8969794.1"/>
    </source>
</evidence>
<dbReference type="EMBL" id="JBBWWR010000002">
    <property type="protein sequence ID" value="KAK8969794.1"/>
    <property type="molecule type" value="Genomic_DNA"/>
</dbReference>
<reference evidence="1 2" key="1">
    <citation type="journal article" date="2022" name="Nat. Plants">
        <title>Genomes of leafy and leafless Platanthera orchids illuminate the evolution of mycoheterotrophy.</title>
        <authorList>
            <person name="Li M.H."/>
            <person name="Liu K.W."/>
            <person name="Li Z."/>
            <person name="Lu H.C."/>
            <person name="Ye Q.L."/>
            <person name="Zhang D."/>
            <person name="Wang J.Y."/>
            <person name="Li Y.F."/>
            <person name="Zhong Z.M."/>
            <person name="Liu X."/>
            <person name="Yu X."/>
            <person name="Liu D.K."/>
            <person name="Tu X.D."/>
            <person name="Liu B."/>
            <person name="Hao Y."/>
            <person name="Liao X.Y."/>
            <person name="Jiang Y.T."/>
            <person name="Sun W.H."/>
            <person name="Chen J."/>
            <person name="Chen Y.Q."/>
            <person name="Ai Y."/>
            <person name="Zhai J.W."/>
            <person name="Wu S.S."/>
            <person name="Zhou Z."/>
            <person name="Hsiao Y.Y."/>
            <person name="Wu W.L."/>
            <person name="Chen Y.Y."/>
            <person name="Lin Y.F."/>
            <person name="Hsu J.L."/>
            <person name="Li C.Y."/>
            <person name="Wang Z.W."/>
            <person name="Zhao X."/>
            <person name="Zhong W.Y."/>
            <person name="Ma X.K."/>
            <person name="Ma L."/>
            <person name="Huang J."/>
            <person name="Chen G.Z."/>
            <person name="Huang M.Z."/>
            <person name="Huang L."/>
            <person name="Peng D.H."/>
            <person name="Luo Y.B."/>
            <person name="Zou S.Q."/>
            <person name="Chen S.P."/>
            <person name="Lan S."/>
            <person name="Tsai W.C."/>
            <person name="Van de Peer Y."/>
            <person name="Liu Z.J."/>
        </authorList>
    </citation>
    <scope>NUCLEOTIDE SEQUENCE [LARGE SCALE GENOMIC DNA]</scope>
    <source>
        <strain evidence="1">Lor288</strain>
    </source>
</reference>